<keyword evidence="4" id="KW-1185">Reference proteome</keyword>
<evidence type="ECO:0000313" key="3">
    <source>
        <dbReference type="EMBL" id="GAA3715482.1"/>
    </source>
</evidence>
<keyword evidence="2" id="KW-1133">Transmembrane helix</keyword>
<evidence type="ECO:0000313" key="4">
    <source>
        <dbReference type="Proteomes" id="UP001500051"/>
    </source>
</evidence>
<organism evidence="3 4">
    <name type="scientific">Microlunatus aurantiacus</name>
    <dbReference type="NCBI Taxonomy" id="446786"/>
    <lineage>
        <taxon>Bacteria</taxon>
        <taxon>Bacillati</taxon>
        <taxon>Actinomycetota</taxon>
        <taxon>Actinomycetes</taxon>
        <taxon>Propionibacteriales</taxon>
        <taxon>Propionibacteriaceae</taxon>
        <taxon>Microlunatus</taxon>
    </lineage>
</organism>
<sequence length="110" mass="11627">MRTTPMCTTGPKASQWDGSTIPGKSEDPMADTAPKFYEVDDYEPAPGDKHVHHGRTVAAWVGSLIALIGFIVGALGLVFGSWLVFWIGGALLIVALIATVILQKMGMGAV</sequence>
<feature type="transmembrane region" description="Helical" evidence="2">
    <location>
        <begin position="83"/>
        <end position="102"/>
    </location>
</feature>
<reference evidence="4" key="1">
    <citation type="journal article" date="2019" name="Int. J. Syst. Evol. Microbiol.">
        <title>The Global Catalogue of Microorganisms (GCM) 10K type strain sequencing project: providing services to taxonomists for standard genome sequencing and annotation.</title>
        <authorList>
            <consortium name="The Broad Institute Genomics Platform"/>
            <consortium name="The Broad Institute Genome Sequencing Center for Infectious Disease"/>
            <person name="Wu L."/>
            <person name="Ma J."/>
        </authorList>
    </citation>
    <scope>NUCLEOTIDE SEQUENCE [LARGE SCALE GENOMIC DNA]</scope>
    <source>
        <strain evidence="4">JCM 16548</strain>
    </source>
</reference>
<feature type="region of interest" description="Disordered" evidence="1">
    <location>
        <begin position="1"/>
        <end position="30"/>
    </location>
</feature>
<dbReference type="NCBIfam" id="NF041681">
    <property type="entry name" value="HGxxPAAW"/>
    <property type="match status" value="1"/>
</dbReference>
<evidence type="ECO:0000256" key="1">
    <source>
        <dbReference type="SAM" id="MobiDB-lite"/>
    </source>
</evidence>
<evidence type="ECO:0008006" key="5">
    <source>
        <dbReference type="Google" id="ProtNLM"/>
    </source>
</evidence>
<name>A0ABP7E7X4_9ACTN</name>
<dbReference type="Proteomes" id="UP001500051">
    <property type="component" value="Unassembled WGS sequence"/>
</dbReference>
<protein>
    <recommendedName>
        <fullName evidence="5">DUF2631 domain-containing protein</fullName>
    </recommendedName>
</protein>
<accession>A0ABP7E7X4</accession>
<dbReference type="EMBL" id="BAAAYX010000020">
    <property type="protein sequence ID" value="GAA3715482.1"/>
    <property type="molecule type" value="Genomic_DNA"/>
</dbReference>
<gene>
    <name evidence="3" type="ORF">GCM10022204_38710</name>
</gene>
<proteinExistence type="predicted"/>
<comment type="caution">
    <text evidence="3">The sequence shown here is derived from an EMBL/GenBank/DDBJ whole genome shotgun (WGS) entry which is preliminary data.</text>
</comment>
<feature type="transmembrane region" description="Helical" evidence="2">
    <location>
        <begin position="57"/>
        <end position="77"/>
    </location>
</feature>
<evidence type="ECO:0000256" key="2">
    <source>
        <dbReference type="SAM" id="Phobius"/>
    </source>
</evidence>
<keyword evidence="2" id="KW-0812">Transmembrane</keyword>
<keyword evidence="2" id="KW-0472">Membrane</keyword>